<evidence type="ECO:0000313" key="3">
    <source>
        <dbReference type="EMBL" id="TBU87282.1"/>
    </source>
</evidence>
<organism evidence="3 4">
    <name type="scientific">Phytopseudomonas dryadis</name>
    <dbReference type="NCBI Taxonomy" id="2487520"/>
    <lineage>
        <taxon>Bacteria</taxon>
        <taxon>Pseudomonadati</taxon>
        <taxon>Pseudomonadota</taxon>
        <taxon>Gammaproteobacteria</taxon>
        <taxon>Pseudomonadales</taxon>
        <taxon>Pseudomonadaceae</taxon>
        <taxon>Phytopseudomonas</taxon>
    </lineage>
</organism>
<gene>
    <name evidence="3" type="ORF">DNK44_20765</name>
</gene>
<dbReference type="OrthoDB" id="9814483at2"/>
<evidence type="ECO:0000256" key="1">
    <source>
        <dbReference type="SAM" id="Phobius"/>
    </source>
</evidence>
<feature type="transmembrane region" description="Helical" evidence="1">
    <location>
        <begin position="7"/>
        <end position="33"/>
    </location>
</feature>
<accession>A0A4Q9QV35</accession>
<protein>
    <recommendedName>
        <fullName evidence="2">VTT domain-containing protein</fullName>
    </recommendedName>
</protein>
<dbReference type="InterPro" id="IPR032816">
    <property type="entry name" value="VTT_dom"/>
</dbReference>
<dbReference type="InterPro" id="IPR051311">
    <property type="entry name" value="DedA_domain"/>
</dbReference>
<comment type="caution">
    <text evidence="3">The sequence shown here is derived from an EMBL/GenBank/DDBJ whole genome shotgun (WGS) entry which is preliminary data.</text>
</comment>
<dbReference type="Proteomes" id="UP000293172">
    <property type="component" value="Unassembled WGS sequence"/>
</dbReference>
<keyword evidence="1" id="KW-0812">Transmembrane</keyword>
<keyword evidence="1" id="KW-1133">Transmembrane helix</keyword>
<dbReference type="PANTHER" id="PTHR42709:SF4">
    <property type="entry name" value="INNER MEMBRANE PROTEIN YQAA"/>
    <property type="match status" value="1"/>
</dbReference>
<dbReference type="PANTHER" id="PTHR42709">
    <property type="entry name" value="ALKALINE PHOSPHATASE LIKE PROTEIN"/>
    <property type="match status" value="1"/>
</dbReference>
<proteinExistence type="predicted"/>
<feature type="transmembrane region" description="Helical" evidence="1">
    <location>
        <begin position="39"/>
        <end position="60"/>
    </location>
</feature>
<dbReference type="EMBL" id="QJUL01000040">
    <property type="protein sequence ID" value="TBU87282.1"/>
    <property type="molecule type" value="Genomic_DNA"/>
</dbReference>
<sequence length="154" mass="16927">MDIYAYLGLFVAAFGAATLLPLQSEALLVALLLGAAQPIWALLLVASAGNVLGSLVNWWLGRYLERFRGRRWFPVSDKRLQQAQAWYGRYGRWSLLLSWLPVIGDPLTLVAGIMRQPLWRFVLIVSLAKTTRYAVLAALTLGLAGGNDTLGNGL</sequence>
<dbReference type="AlphaFoldDB" id="A0A4Q9QV35"/>
<name>A0A4Q9QV35_9GAMM</name>
<evidence type="ECO:0000313" key="4">
    <source>
        <dbReference type="Proteomes" id="UP000293172"/>
    </source>
</evidence>
<evidence type="ECO:0000259" key="2">
    <source>
        <dbReference type="Pfam" id="PF09335"/>
    </source>
</evidence>
<reference evidence="3 4" key="1">
    <citation type="submission" date="2018-06" db="EMBL/GenBank/DDBJ databases">
        <title>Three novel Pseudomonas species isolated from symptomatic oak.</title>
        <authorList>
            <person name="Bueno-Gonzalez V."/>
            <person name="Brady C."/>
        </authorList>
    </citation>
    <scope>NUCLEOTIDE SEQUENCE [LARGE SCALE GENOMIC DNA]</scope>
    <source>
        <strain evidence="3 4">P6B</strain>
    </source>
</reference>
<feature type="domain" description="VTT" evidence="2">
    <location>
        <begin position="29"/>
        <end position="138"/>
    </location>
</feature>
<dbReference type="Pfam" id="PF09335">
    <property type="entry name" value="VTT_dom"/>
    <property type="match status" value="1"/>
</dbReference>
<dbReference type="GO" id="GO:0005886">
    <property type="term" value="C:plasma membrane"/>
    <property type="evidence" value="ECO:0007669"/>
    <property type="project" value="UniProtKB-ARBA"/>
</dbReference>
<keyword evidence="1" id="KW-0472">Membrane</keyword>